<reference evidence="2 3" key="1">
    <citation type="submission" date="2021-06" db="EMBL/GenBank/DDBJ databases">
        <title>Genome sequence of Babesia caballi.</title>
        <authorList>
            <person name="Yamagishi J."/>
            <person name="Kidaka T."/>
            <person name="Ochi A."/>
        </authorList>
    </citation>
    <scope>NUCLEOTIDE SEQUENCE [LARGE SCALE GENOMIC DNA]</scope>
    <source>
        <strain evidence="2">USDA-D6B2</strain>
    </source>
</reference>
<protein>
    <submittedName>
        <fullName evidence="2">Uncharacterized protein</fullName>
    </submittedName>
</protein>
<evidence type="ECO:0000313" key="2">
    <source>
        <dbReference type="EMBL" id="GIX61438.1"/>
    </source>
</evidence>
<evidence type="ECO:0000256" key="1">
    <source>
        <dbReference type="SAM" id="Phobius"/>
    </source>
</evidence>
<feature type="transmembrane region" description="Helical" evidence="1">
    <location>
        <begin position="626"/>
        <end position="649"/>
    </location>
</feature>
<organism evidence="2 3">
    <name type="scientific">Babesia caballi</name>
    <dbReference type="NCBI Taxonomy" id="5871"/>
    <lineage>
        <taxon>Eukaryota</taxon>
        <taxon>Sar</taxon>
        <taxon>Alveolata</taxon>
        <taxon>Apicomplexa</taxon>
        <taxon>Aconoidasida</taxon>
        <taxon>Piroplasmida</taxon>
        <taxon>Babesiidae</taxon>
        <taxon>Babesia</taxon>
    </lineage>
</organism>
<name>A0AAV4LMQ4_BABCB</name>
<dbReference type="RefSeq" id="XP_067713509.1">
    <property type="nucleotide sequence ID" value="XM_067857408.1"/>
</dbReference>
<comment type="caution">
    <text evidence="2">The sequence shown here is derived from an EMBL/GenBank/DDBJ whole genome shotgun (WGS) entry which is preliminary data.</text>
</comment>
<dbReference type="AlphaFoldDB" id="A0AAV4LMQ4"/>
<proteinExistence type="predicted"/>
<sequence>MPIERITKRVCARSRSRANLVLAVLPAPHLAAVAVEARGRVVAVVAAAAVGVLVVARLEAPVLRERELGVLHVQRHLVLLDGRGEVLGQLDGQLLQVEHARELVDGEGVVHADVLEDVRVEGLDLDALLEDLQDAVLVGQPVPDGQTGELLVALPPAAALQELESGHDHVAVVLRRAHKHLLLVHLVHAAELARDHLAGVDGGLGQVRRLEQAGADVVDALDELDVEVHVEGKQPALLGALLLRGLLVVLHHGETLGEQLLVPVLGAEVHEVGVGLADQTLAERADAQLRNVAIEQNLRRDVGLGGELVDVGREQQLLGLVVEPVQSLVEGQVEAGPDLLTSGTVLKHKINKLFDDFGGLLVIGGEKLSDVTVVGHLLAHELPNLARYGVLLVVDVLQHDNGDARSVLGALLALSETVHQRGVQQTFVELVIELAHNGLQNGHGALQTLFPGEAGSSAVLVGLRIRHVGFVGLHGLGRKQRLRVVLQLADQVRDDAVGVDPLARQHGAVGVGEAVELNVQKRLDHVDVHGVRDVLGDVRQGLEVANRLGRVASPLASLLHNGLHIGLDVISREEDLLKHGIDFGRGKAEWIVLSAQVRLCKGGDDNVGDHGHGGHHTYTGRSHLPVAVVLLLGSLGLGLLGGSFGLGILGSRVALLDPPLGQGRLVLVGGVVFREAGSVRVGPVGVVRVFPALTSLGNSFLATPTLGSLFSLRLIVGLGARLRVVAALIRDLLTLLAAALALVVAVVKVRILLVRRLLQDVLVASRVLGVLLQHVGVLLVELPEPRPQGVERDGPRLGHLLQGVLVLLLFVDELLQVNDDLHDQLRYPRGGVLLVDQLREVVVVLEQLRKVVDRLVVLHGLRVVLDHLDRLGPGGPDDAVLIVIARTVTGHPGGSPAGALRRIAVARVAGVSGGVGVRAVRILTPELRLHVRCHGASTPW</sequence>
<dbReference type="Proteomes" id="UP001497744">
    <property type="component" value="Unassembled WGS sequence"/>
</dbReference>
<accession>A0AAV4LMQ4</accession>
<evidence type="ECO:0000313" key="3">
    <source>
        <dbReference type="Proteomes" id="UP001497744"/>
    </source>
</evidence>
<keyword evidence="3" id="KW-1185">Reference proteome</keyword>
<keyword evidence="1" id="KW-0472">Membrane</keyword>
<dbReference type="EMBL" id="BPLF01000001">
    <property type="protein sequence ID" value="GIX61438.1"/>
    <property type="molecule type" value="Genomic_DNA"/>
</dbReference>
<dbReference type="GeneID" id="94192921"/>
<gene>
    <name evidence="2" type="ORF">BcabD6B2_08730</name>
</gene>
<feature type="transmembrane region" description="Helical" evidence="1">
    <location>
        <begin position="732"/>
        <end position="751"/>
    </location>
</feature>
<keyword evidence="1" id="KW-0812">Transmembrane</keyword>
<keyword evidence="1" id="KW-1133">Transmembrane helix</keyword>